<dbReference type="InterPro" id="IPR028979">
    <property type="entry name" value="Ser_kin/Pase_Hpr-like_N_sf"/>
</dbReference>
<evidence type="ECO:0000256" key="3">
    <source>
        <dbReference type="ARBA" id="ARBA00008756"/>
    </source>
</evidence>
<comment type="subunit">
    <text evidence="5">Homohexamer.</text>
</comment>
<dbReference type="InterPro" id="IPR050500">
    <property type="entry name" value="Phos_Acetyltrans/Butyryltrans"/>
</dbReference>
<dbReference type="InterPro" id="IPR016475">
    <property type="entry name" value="P-Actrans_bac"/>
</dbReference>
<evidence type="ECO:0000256" key="4">
    <source>
        <dbReference type="ARBA" id="ARBA00009786"/>
    </source>
</evidence>
<dbReference type="CDD" id="cd03109">
    <property type="entry name" value="DTBS"/>
    <property type="match status" value="1"/>
</dbReference>
<dbReference type="InterPro" id="IPR010766">
    <property type="entry name" value="DRTGG"/>
</dbReference>
<dbReference type="GO" id="GO:0008959">
    <property type="term" value="F:phosphate acetyltransferase activity"/>
    <property type="evidence" value="ECO:0007669"/>
    <property type="project" value="UniProtKB-EC"/>
</dbReference>
<dbReference type="Proteomes" id="UP000886047">
    <property type="component" value="Unassembled WGS sequence"/>
</dbReference>
<dbReference type="AlphaFoldDB" id="A0A831LIU8"/>
<evidence type="ECO:0000256" key="11">
    <source>
        <dbReference type="ARBA" id="ARBA00031108"/>
    </source>
</evidence>
<dbReference type="GO" id="GO:0005737">
    <property type="term" value="C:cytoplasm"/>
    <property type="evidence" value="ECO:0007669"/>
    <property type="project" value="UniProtKB-SubCell"/>
</dbReference>
<reference evidence="15" key="1">
    <citation type="journal article" date="2020" name="mSystems">
        <title>Genome- and Community-Level Interaction Insights into Carbon Utilization and Element Cycling Functions of Hydrothermarchaeota in Hydrothermal Sediment.</title>
        <authorList>
            <person name="Zhou Z."/>
            <person name="Liu Y."/>
            <person name="Xu W."/>
            <person name="Pan J."/>
            <person name="Luo Z.H."/>
            <person name="Li M."/>
        </authorList>
    </citation>
    <scope>NUCLEOTIDE SEQUENCE [LARGE SCALE GENOMIC DNA]</scope>
    <source>
        <strain evidence="15">SpSt-1217</strain>
    </source>
</reference>
<dbReference type="EC" id="2.3.1.8" evidence="6 12"/>
<name>A0A831LIU8_9BACT</name>
<dbReference type="NCBIfam" id="NF007233">
    <property type="entry name" value="PRK09653.1"/>
    <property type="match status" value="1"/>
</dbReference>
<keyword evidence="9 12" id="KW-0808">Transferase</keyword>
<dbReference type="Gene3D" id="3.40.50.10950">
    <property type="match status" value="1"/>
</dbReference>
<evidence type="ECO:0000256" key="1">
    <source>
        <dbReference type="ARBA" id="ARBA00004496"/>
    </source>
</evidence>
<dbReference type="InterPro" id="IPR042112">
    <property type="entry name" value="P_AcTrfase_dom2"/>
</dbReference>
<comment type="catalytic activity">
    <reaction evidence="12">
        <text>acetyl-CoA + phosphate = acetyl phosphate + CoA</text>
        <dbReference type="Rhea" id="RHEA:19521"/>
        <dbReference type="ChEBI" id="CHEBI:22191"/>
        <dbReference type="ChEBI" id="CHEBI:43474"/>
        <dbReference type="ChEBI" id="CHEBI:57287"/>
        <dbReference type="ChEBI" id="CHEBI:57288"/>
        <dbReference type="EC" id="2.3.1.8"/>
    </reaction>
</comment>
<dbReference type="InterPro" id="IPR042113">
    <property type="entry name" value="P_AcTrfase_dom1"/>
</dbReference>
<comment type="domain">
    <text evidence="12">The N-terminal region seems to be important for proper quaternary structure. The C-terminal region contains the substrate-binding site.</text>
</comment>
<evidence type="ECO:0000256" key="6">
    <source>
        <dbReference type="ARBA" id="ARBA00012707"/>
    </source>
</evidence>
<dbReference type="UniPathway" id="UPA00340">
    <property type="reaction ID" value="UER00459"/>
</dbReference>
<dbReference type="PIRSF" id="PIRSF006107">
    <property type="entry name" value="PhpActrans_proteobac"/>
    <property type="match status" value="1"/>
</dbReference>
<comment type="pathway">
    <text evidence="2 12">Metabolic intermediate biosynthesis; acetyl-CoA biosynthesis; acetyl-CoA from acetate: step 2/2.</text>
</comment>
<evidence type="ECO:0000256" key="2">
    <source>
        <dbReference type="ARBA" id="ARBA00004989"/>
    </source>
</evidence>
<evidence type="ECO:0000259" key="13">
    <source>
        <dbReference type="Pfam" id="PF01515"/>
    </source>
</evidence>
<dbReference type="InterPro" id="IPR002505">
    <property type="entry name" value="PTA_PTB"/>
</dbReference>
<evidence type="ECO:0000256" key="5">
    <source>
        <dbReference type="ARBA" id="ARBA00011643"/>
    </source>
</evidence>
<keyword evidence="10 12" id="KW-0012">Acyltransferase</keyword>
<dbReference type="Pfam" id="PF07085">
    <property type="entry name" value="DRTGG"/>
    <property type="match status" value="1"/>
</dbReference>
<evidence type="ECO:0000259" key="14">
    <source>
        <dbReference type="Pfam" id="PF07085"/>
    </source>
</evidence>
<comment type="caution">
    <text evidence="15">The sequence shown here is derived from an EMBL/GenBank/DDBJ whole genome shotgun (WGS) entry which is preliminary data.</text>
</comment>
<dbReference type="Pfam" id="PF13500">
    <property type="entry name" value="AAA_26"/>
    <property type="match status" value="1"/>
</dbReference>
<dbReference type="SUPFAM" id="SSF53659">
    <property type="entry name" value="Isocitrate/Isopropylmalate dehydrogenase-like"/>
    <property type="match status" value="1"/>
</dbReference>
<organism evidence="15">
    <name type="scientific">Mariniphaga anaerophila</name>
    <dbReference type="NCBI Taxonomy" id="1484053"/>
    <lineage>
        <taxon>Bacteria</taxon>
        <taxon>Pseudomonadati</taxon>
        <taxon>Bacteroidota</taxon>
        <taxon>Bacteroidia</taxon>
        <taxon>Marinilabiliales</taxon>
        <taxon>Prolixibacteraceae</taxon>
        <taxon>Mariniphaga</taxon>
    </lineage>
</organism>
<dbReference type="SUPFAM" id="SSF52540">
    <property type="entry name" value="P-loop containing nucleoside triphosphate hydrolases"/>
    <property type="match status" value="1"/>
</dbReference>
<dbReference type="Gene3D" id="3.40.50.300">
    <property type="entry name" value="P-loop containing nucleotide triphosphate hydrolases"/>
    <property type="match status" value="1"/>
</dbReference>
<comment type="similarity">
    <text evidence="4 12">In the N-terminal section; belongs to the CobB/CobQ family.</text>
</comment>
<dbReference type="SUPFAM" id="SSF75138">
    <property type="entry name" value="HprK N-terminal domain-like"/>
    <property type="match status" value="1"/>
</dbReference>
<dbReference type="PANTHER" id="PTHR43356:SF3">
    <property type="entry name" value="PHOSPHATE ACETYLTRANSFERASE"/>
    <property type="match status" value="1"/>
</dbReference>
<dbReference type="InterPro" id="IPR027417">
    <property type="entry name" value="P-loop_NTPase"/>
</dbReference>
<evidence type="ECO:0000256" key="12">
    <source>
        <dbReference type="PIRNR" id="PIRNR006107"/>
    </source>
</evidence>
<evidence type="ECO:0000256" key="9">
    <source>
        <dbReference type="ARBA" id="ARBA00022679"/>
    </source>
</evidence>
<dbReference type="EMBL" id="DSDK01000101">
    <property type="protein sequence ID" value="HDR50325.1"/>
    <property type="molecule type" value="Genomic_DNA"/>
</dbReference>
<dbReference type="Gene3D" id="3.40.1390.20">
    <property type="entry name" value="HprK N-terminal domain-like"/>
    <property type="match status" value="1"/>
</dbReference>
<dbReference type="InterPro" id="IPR004614">
    <property type="entry name" value="P_AcTrfase"/>
</dbReference>
<dbReference type="FunFam" id="3.40.50.10750:FF:000001">
    <property type="entry name" value="Phosphate acetyltransferase"/>
    <property type="match status" value="1"/>
</dbReference>
<comment type="similarity">
    <text evidence="3 12">In the C-terminal section; belongs to the phosphate acetyltransferase and butyryltransferase family.</text>
</comment>
<evidence type="ECO:0000256" key="8">
    <source>
        <dbReference type="ARBA" id="ARBA00022490"/>
    </source>
</evidence>
<dbReference type="GO" id="GO:0006085">
    <property type="term" value="P:acetyl-CoA biosynthetic process"/>
    <property type="evidence" value="ECO:0007669"/>
    <property type="project" value="UniProtKB-UniPathway"/>
</dbReference>
<sequence length="697" mass="77009">MKRGIYITNIERRTGKSLVSLGIMKLILSKVSKVGYFRPIIGDYPGGKYDNHIETMLSYFNLDMEYKEAYGFTMSQVVKYKNRGQEARLIEKIIEQYKAIEEKYDIVLVEGSDFEGKGVEIEFDLNVEIARNLSLPTILVGSAKDKELKDAVSNLDLAVKTYSKKDVVVQAVFMNRVPEEHLKEMKDELQRVITKNTVIEIIPEEKKLAGPTIREIFEEIGGEILLGESLLNNRVDSIGVGAMQLRNFLEKITENKLVITPGDRADIILGALQANVSTNYPSISGIILTGGIPIEKSVLKLIEGLPSVVPVILVEDATYMAAQKIMGVYPKIRPAITKRIELSISTFDKYTDTKFLVRKFRSFKTHVVTPHMFQYSLVSKAKANKKHIVLPEGTDKRILLAASSLVDQNVVDITLLGKREEIQAVARRTGITLNGNIKIIDPTESEHYEDFWRTYYELRKHKNVYEEMAQDRLADVSYFGTMMVYKGMADGMVSGAAHTTAHTIIPALQFVKTRPGVSTVSSCFFMCLDDHVSVFADCAVVVNPNSNQLAEIAISSADSAKAFGIEPKVALLSYSSGTSGTGVEVDKVREATQKAKATRPDLKIEGPIQYDAAVDPGVAKSKMPNSEVAGQASVLIFPDLNTGNNTYKAVQRETGALAIGPMLQGLNKPVNDLSRGCTVEDIFNTVVLTAIQAQEGL</sequence>
<dbReference type="Gene3D" id="3.40.50.10750">
    <property type="entry name" value="Isocitrate/Isopropylmalate dehydrogenase-like"/>
    <property type="match status" value="1"/>
</dbReference>
<dbReference type="Pfam" id="PF01515">
    <property type="entry name" value="PTA_PTB"/>
    <property type="match status" value="1"/>
</dbReference>
<dbReference type="NCBIfam" id="NF004167">
    <property type="entry name" value="PRK05632.1"/>
    <property type="match status" value="1"/>
</dbReference>
<dbReference type="PANTHER" id="PTHR43356">
    <property type="entry name" value="PHOSPHATE ACETYLTRANSFERASE"/>
    <property type="match status" value="1"/>
</dbReference>
<evidence type="ECO:0000313" key="15">
    <source>
        <dbReference type="EMBL" id="HDR50325.1"/>
    </source>
</evidence>
<proteinExistence type="inferred from homology"/>
<gene>
    <name evidence="15" type="ORF">ENN90_01715</name>
</gene>
<comment type="subcellular location">
    <subcellularLocation>
        <location evidence="1 12">Cytoplasm</location>
    </subcellularLocation>
</comment>
<protein>
    <recommendedName>
        <fullName evidence="7 12">Phosphate acetyltransferase</fullName>
        <ecNumber evidence="6 12">2.3.1.8</ecNumber>
    </recommendedName>
    <alternativeName>
        <fullName evidence="11 12">Phosphotransacetylase</fullName>
    </alternativeName>
</protein>
<accession>A0A831LIU8</accession>
<feature type="domain" description="Phosphate acetyl/butaryl transferase" evidence="13">
    <location>
        <begin position="372"/>
        <end position="690"/>
    </location>
</feature>
<feature type="domain" description="DRTGG" evidence="14">
    <location>
        <begin position="215"/>
        <end position="325"/>
    </location>
</feature>
<comment type="function">
    <text evidence="12">Involved in acetate metabolism.</text>
</comment>
<dbReference type="NCBIfam" id="TIGR00651">
    <property type="entry name" value="pta"/>
    <property type="match status" value="1"/>
</dbReference>
<evidence type="ECO:0000256" key="10">
    <source>
        <dbReference type="ARBA" id="ARBA00023315"/>
    </source>
</evidence>
<evidence type="ECO:0000256" key="7">
    <source>
        <dbReference type="ARBA" id="ARBA00021528"/>
    </source>
</evidence>
<keyword evidence="8 12" id="KW-0963">Cytoplasm</keyword>